<dbReference type="GO" id="GO:0016787">
    <property type="term" value="F:hydrolase activity"/>
    <property type="evidence" value="ECO:0007669"/>
    <property type="project" value="UniProtKB-KW"/>
</dbReference>
<dbReference type="SUPFAM" id="SSF53474">
    <property type="entry name" value="alpha/beta-Hydrolases"/>
    <property type="match status" value="1"/>
</dbReference>
<gene>
    <name evidence="5" type="ORF">ZHD862_LOCUS33043</name>
</gene>
<sequence length="560" mass="62996">MIIWTLIFLLLVSLSQHISANRSVIVQTKYGDVLGYETDLGRIFYGIPFAQPPIGSLRWNRPVPISKWAPATINATEIPPACPQPACDVHDILCPKTTSEDCLYLNVFTPLQNTSSLLPVMIFIPGGNFQFLDASLVIYEADRFVNTTNVVCVFIQYRLGVLGFLATGTGPNDLKGNYGILDQRLAIAWIKSNIDAFGGDPNQITLFGQSAGAQSTALHYLTSDMQSFFQAAIIESSPMSVPFRTYAEYITPTVLLAEKLNCAIGDLTCFRTASYQDITIAQTAVNSMLTSWKVLFFFEPWLPVIDNMIVHGQLLEMVSNVSFTLKPLIIGTVTEEALGFIYGIWSTPVSPRLYAEIGVAIFGTKFLKIIERYPPERSGDQRSLLARLATQWVFACPTRVFARKTATYSYVFGYPLQTNGTMNSSGCDDHTCHGDELVFLFESFWVNFTDTDRYISQTLATYWTNYAKIILIINSNPLSLHHDCFQTNCKTLRYDLFCNLIYDNPNQLLQSCNGQVYLTFNKIMSQSTPINKLEYNYRSFTYASTTPLCDTIRMKQHIFE</sequence>
<evidence type="ECO:0000256" key="2">
    <source>
        <dbReference type="ARBA" id="ARBA00022801"/>
    </source>
</evidence>
<dbReference type="EC" id="3.1.1.-" evidence="3"/>
<dbReference type="PROSITE" id="PS00122">
    <property type="entry name" value="CARBOXYLESTERASE_B_1"/>
    <property type="match status" value="1"/>
</dbReference>
<keyword evidence="2 3" id="KW-0378">Hydrolase</keyword>
<proteinExistence type="inferred from homology"/>
<dbReference type="Proteomes" id="UP000663864">
    <property type="component" value="Unassembled WGS sequence"/>
</dbReference>
<dbReference type="InterPro" id="IPR019819">
    <property type="entry name" value="Carboxylesterase_B_CS"/>
</dbReference>
<dbReference type="PANTHER" id="PTHR45570:SF1">
    <property type="entry name" value="CARBOXYLIC ESTER HYDROLASE"/>
    <property type="match status" value="1"/>
</dbReference>
<evidence type="ECO:0000256" key="1">
    <source>
        <dbReference type="ARBA" id="ARBA00005964"/>
    </source>
</evidence>
<dbReference type="InterPro" id="IPR002018">
    <property type="entry name" value="CarbesteraseB"/>
</dbReference>
<evidence type="ECO:0000313" key="6">
    <source>
        <dbReference type="Proteomes" id="UP000663864"/>
    </source>
</evidence>
<dbReference type="InterPro" id="IPR019826">
    <property type="entry name" value="Carboxylesterase_B_AS"/>
</dbReference>
<comment type="similarity">
    <text evidence="1 3">Belongs to the type-B carboxylesterase/lipase family.</text>
</comment>
<comment type="caution">
    <text evidence="5">The sequence shown here is derived from an EMBL/GenBank/DDBJ whole genome shotgun (WGS) entry which is preliminary data.</text>
</comment>
<dbReference type="PROSITE" id="PS00941">
    <property type="entry name" value="CARBOXYLESTERASE_B_2"/>
    <property type="match status" value="1"/>
</dbReference>
<evidence type="ECO:0000313" key="5">
    <source>
        <dbReference type="EMBL" id="CAF1399289.1"/>
    </source>
</evidence>
<dbReference type="Gene3D" id="3.40.50.1820">
    <property type="entry name" value="alpha/beta hydrolase"/>
    <property type="match status" value="1"/>
</dbReference>
<evidence type="ECO:0000259" key="4">
    <source>
        <dbReference type="Pfam" id="PF00135"/>
    </source>
</evidence>
<dbReference type="AlphaFoldDB" id="A0A815KRH4"/>
<dbReference type="Pfam" id="PF00135">
    <property type="entry name" value="COesterase"/>
    <property type="match status" value="1"/>
</dbReference>
<dbReference type="InterPro" id="IPR029058">
    <property type="entry name" value="AB_hydrolase_fold"/>
</dbReference>
<evidence type="ECO:0000256" key="3">
    <source>
        <dbReference type="RuleBase" id="RU361235"/>
    </source>
</evidence>
<dbReference type="PANTHER" id="PTHR45570">
    <property type="entry name" value="CARBOXYLIC ESTER HYDROLASE"/>
    <property type="match status" value="1"/>
</dbReference>
<keyword evidence="3" id="KW-0732">Signal</keyword>
<name>A0A815KRH4_9BILA</name>
<protein>
    <recommendedName>
        <fullName evidence="3">Carboxylic ester hydrolase</fullName>
        <ecNumber evidence="3">3.1.1.-</ecNumber>
    </recommendedName>
</protein>
<organism evidence="5 6">
    <name type="scientific">Rotaria sordida</name>
    <dbReference type="NCBI Taxonomy" id="392033"/>
    <lineage>
        <taxon>Eukaryota</taxon>
        <taxon>Metazoa</taxon>
        <taxon>Spiralia</taxon>
        <taxon>Gnathifera</taxon>
        <taxon>Rotifera</taxon>
        <taxon>Eurotatoria</taxon>
        <taxon>Bdelloidea</taxon>
        <taxon>Philodinida</taxon>
        <taxon>Philodinidae</taxon>
        <taxon>Rotaria</taxon>
    </lineage>
</organism>
<feature type="domain" description="Carboxylesterase type B" evidence="4">
    <location>
        <begin position="24"/>
        <end position="468"/>
    </location>
</feature>
<feature type="chain" id="PRO_5033105730" description="Carboxylic ester hydrolase" evidence="3">
    <location>
        <begin position="21"/>
        <end position="560"/>
    </location>
</feature>
<feature type="signal peptide" evidence="3">
    <location>
        <begin position="1"/>
        <end position="20"/>
    </location>
</feature>
<dbReference type="EMBL" id="CAJNOT010003774">
    <property type="protein sequence ID" value="CAF1399289.1"/>
    <property type="molecule type" value="Genomic_DNA"/>
</dbReference>
<accession>A0A815KRH4</accession>
<reference evidence="5" key="1">
    <citation type="submission" date="2021-02" db="EMBL/GenBank/DDBJ databases">
        <authorList>
            <person name="Nowell W R."/>
        </authorList>
    </citation>
    <scope>NUCLEOTIDE SEQUENCE</scope>
</reference>